<dbReference type="InParanoid" id="A0A2P6NIU0"/>
<dbReference type="GO" id="GO:0005085">
    <property type="term" value="F:guanyl-nucleotide exchange factor activity"/>
    <property type="evidence" value="ECO:0007669"/>
    <property type="project" value="InterPro"/>
</dbReference>
<sequence>MKKRPASFNLFKSKDDGVPLSFVRIEEAIGGVISQFSPPQERHSTQTSPVTMRTSLNLSTRTEVYLSDDINLPPQIRKRNMVINEIINTERSYVEDLDIIIQIFLIPFKESKLLTDSVVYEIFSNVEALVGIHQDIAAQMEEDARKSNGSGLGDIFVKKSDHLRFYSLFCSNQKRSTNIVDKLQLQNNKVKDLLRRCESNPVCRSLPLGSFLIKPVQRICKYPLLLRELIKVTPTGSSEHAQLLEAQQKIDLVLAEVNEQTGEDENREKLLELQSRFEEGTSLVTFNRRLLKMTTLKEVTGPFRTLEKFKYLLFSDALMRAAVKITGKLAVREVILMEHLSVLRADKPTDIVFKNSANNNITIASAKTQELREEWFSAVTKAKQFSLQLQLKRRNTVAIGNHSYHPPELHVKTSQPEPETPAVRMRCQTTIGRMGQLRRATRDRKRRLSHEPPQRDDHLYQTFSCHYKDKRYVRLLSHKDKTVSLLDLNQFIEEKFGISNLIIRYKDDENDLITIVKQEDLDIAILDFRVESFFLFCEPETILKKNATLTRHRYHLHWCSEFLSSLYFCSIALSGVYNCGSALRLRGHPVKALNGFVCTNKIEIIWPVVVLSDVSASPCLTVSYSG</sequence>
<feature type="domain" description="DH" evidence="2">
    <location>
        <begin position="78"/>
        <end position="260"/>
    </location>
</feature>
<dbReference type="InterPro" id="IPR035899">
    <property type="entry name" value="DBL_dom_sf"/>
</dbReference>
<dbReference type="STRING" id="1890364.A0A2P6NIU0"/>
<dbReference type="Proteomes" id="UP000241769">
    <property type="component" value="Unassembled WGS sequence"/>
</dbReference>
<keyword evidence="5" id="KW-1185">Reference proteome</keyword>
<proteinExistence type="predicted"/>
<dbReference type="CDD" id="cd00160">
    <property type="entry name" value="RhoGEF"/>
    <property type="match status" value="1"/>
</dbReference>
<feature type="region of interest" description="Disordered" evidence="1">
    <location>
        <begin position="435"/>
        <end position="454"/>
    </location>
</feature>
<dbReference type="SMART" id="SM00325">
    <property type="entry name" value="RhoGEF"/>
    <property type="match status" value="1"/>
</dbReference>
<comment type="caution">
    <text evidence="4">The sequence shown here is derived from an EMBL/GenBank/DDBJ whole genome shotgun (WGS) entry which is preliminary data.</text>
</comment>
<dbReference type="InterPro" id="IPR051092">
    <property type="entry name" value="FYVE_RhoGEF_PH"/>
</dbReference>
<evidence type="ECO:0000256" key="1">
    <source>
        <dbReference type="SAM" id="MobiDB-lite"/>
    </source>
</evidence>
<name>A0A2P6NIU0_9EUKA</name>
<reference evidence="4 5" key="1">
    <citation type="journal article" date="2018" name="Genome Biol. Evol.">
        <title>Multiple Roots of Fruiting Body Formation in Amoebozoa.</title>
        <authorList>
            <person name="Hillmann F."/>
            <person name="Forbes G."/>
            <person name="Novohradska S."/>
            <person name="Ferling I."/>
            <person name="Riege K."/>
            <person name="Groth M."/>
            <person name="Westermann M."/>
            <person name="Marz M."/>
            <person name="Spaller T."/>
            <person name="Winckler T."/>
            <person name="Schaap P."/>
            <person name="Glockner G."/>
        </authorList>
    </citation>
    <scope>NUCLEOTIDE SEQUENCE [LARGE SCALE GENOMIC DNA]</scope>
    <source>
        <strain evidence="4 5">Jena</strain>
    </source>
</reference>
<dbReference type="PROSITE" id="PS51745">
    <property type="entry name" value="PB1"/>
    <property type="match status" value="1"/>
</dbReference>
<gene>
    <name evidence="4" type="ORF">PROFUN_08880</name>
</gene>
<dbReference type="EMBL" id="MDYQ01000074">
    <property type="protein sequence ID" value="PRP83849.1"/>
    <property type="molecule type" value="Genomic_DNA"/>
</dbReference>
<accession>A0A2P6NIU0</accession>
<dbReference type="OrthoDB" id="20453at2759"/>
<dbReference type="GO" id="GO:0035556">
    <property type="term" value="P:intracellular signal transduction"/>
    <property type="evidence" value="ECO:0007669"/>
    <property type="project" value="InterPro"/>
</dbReference>
<evidence type="ECO:0000313" key="5">
    <source>
        <dbReference type="Proteomes" id="UP000241769"/>
    </source>
</evidence>
<dbReference type="SUPFAM" id="SSF50729">
    <property type="entry name" value="PH domain-like"/>
    <property type="match status" value="1"/>
</dbReference>
<dbReference type="CDD" id="cd05992">
    <property type="entry name" value="PB1"/>
    <property type="match status" value="1"/>
</dbReference>
<dbReference type="InterPro" id="IPR011993">
    <property type="entry name" value="PH-like_dom_sf"/>
</dbReference>
<dbReference type="PANTHER" id="PTHR12673">
    <property type="entry name" value="FACIOGENITAL DYSPLASIA PROTEIN"/>
    <property type="match status" value="1"/>
</dbReference>
<feature type="region of interest" description="Disordered" evidence="1">
    <location>
        <begin position="402"/>
        <end position="422"/>
    </location>
</feature>
<feature type="compositionally biased region" description="Basic residues" evidence="1">
    <location>
        <begin position="439"/>
        <end position="448"/>
    </location>
</feature>
<dbReference type="Gene3D" id="3.10.20.90">
    <property type="entry name" value="Phosphatidylinositol 3-kinase Catalytic Subunit, Chain A, domain 1"/>
    <property type="match status" value="1"/>
</dbReference>
<evidence type="ECO:0000313" key="4">
    <source>
        <dbReference type="EMBL" id="PRP83849.1"/>
    </source>
</evidence>
<dbReference type="InterPro" id="IPR000219">
    <property type="entry name" value="DH_dom"/>
</dbReference>
<dbReference type="GO" id="GO:0005737">
    <property type="term" value="C:cytoplasm"/>
    <property type="evidence" value="ECO:0007669"/>
    <property type="project" value="TreeGrafter"/>
</dbReference>
<dbReference type="Pfam" id="PF00564">
    <property type="entry name" value="PB1"/>
    <property type="match status" value="1"/>
</dbReference>
<dbReference type="SUPFAM" id="SSF54277">
    <property type="entry name" value="CAD &amp; PB1 domains"/>
    <property type="match status" value="1"/>
</dbReference>
<dbReference type="Pfam" id="PF00621">
    <property type="entry name" value="RhoGEF"/>
    <property type="match status" value="1"/>
</dbReference>
<dbReference type="Gene3D" id="1.20.900.10">
    <property type="entry name" value="Dbl homology (DH) domain"/>
    <property type="match status" value="1"/>
</dbReference>
<dbReference type="SMART" id="SM00666">
    <property type="entry name" value="PB1"/>
    <property type="match status" value="1"/>
</dbReference>
<dbReference type="InterPro" id="IPR001331">
    <property type="entry name" value="GDS_CDC24_CS"/>
</dbReference>
<dbReference type="InterPro" id="IPR000270">
    <property type="entry name" value="PB1_dom"/>
</dbReference>
<dbReference type="InterPro" id="IPR053793">
    <property type="entry name" value="PB1-like"/>
</dbReference>
<dbReference type="PANTHER" id="PTHR12673:SF159">
    <property type="entry name" value="LD03170P"/>
    <property type="match status" value="1"/>
</dbReference>
<evidence type="ECO:0000259" key="2">
    <source>
        <dbReference type="PROSITE" id="PS50010"/>
    </source>
</evidence>
<organism evidence="4 5">
    <name type="scientific">Planoprotostelium fungivorum</name>
    <dbReference type="NCBI Taxonomy" id="1890364"/>
    <lineage>
        <taxon>Eukaryota</taxon>
        <taxon>Amoebozoa</taxon>
        <taxon>Evosea</taxon>
        <taxon>Variosea</taxon>
        <taxon>Cavosteliida</taxon>
        <taxon>Cavosteliaceae</taxon>
        <taxon>Planoprotostelium</taxon>
    </lineage>
</organism>
<dbReference type="PROSITE" id="PS00741">
    <property type="entry name" value="DH_1"/>
    <property type="match status" value="1"/>
</dbReference>
<dbReference type="SUPFAM" id="SSF48065">
    <property type="entry name" value="DBL homology domain (DH-domain)"/>
    <property type="match status" value="1"/>
</dbReference>
<dbReference type="AlphaFoldDB" id="A0A2P6NIU0"/>
<dbReference type="Gene3D" id="2.30.29.30">
    <property type="entry name" value="Pleckstrin-homology domain (PH domain)/Phosphotyrosine-binding domain (PTB)"/>
    <property type="match status" value="1"/>
</dbReference>
<feature type="domain" description="PB1" evidence="3">
    <location>
        <begin position="460"/>
        <end position="540"/>
    </location>
</feature>
<protein>
    <submittedName>
        <fullName evidence="4">Calmodulin-binding protein</fullName>
    </submittedName>
</protein>
<dbReference type="PROSITE" id="PS50010">
    <property type="entry name" value="DH_2"/>
    <property type="match status" value="1"/>
</dbReference>
<evidence type="ECO:0000259" key="3">
    <source>
        <dbReference type="PROSITE" id="PS51745"/>
    </source>
</evidence>